<dbReference type="SUPFAM" id="SSF53218">
    <property type="entry name" value="Molybdenum cofactor biosynthesis proteins"/>
    <property type="match status" value="1"/>
</dbReference>
<evidence type="ECO:0000259" key="1">
    <source>
        <dbReference type="SMART" id="SM00852"/>
    </source>
</evidence>
<dbReference type="AlphaFoldDB" id="A0A1W1CA44"/>
<reference evidence="2" key="1">
    <citation type="submission" date="2016-10" db="EMBL/GenBank/DDBJ databases">
        <authorList>
            <person name="de Groot N.N."/>
        </authorList>
    </citation>
    <scope>NUCLEOTIDE SEQUENCE</scope>
</reference>
<dbReference type="Gene3D" id="3.40.980.10">
    <property type="entry name" value="MoaB/Mog-like domain"/>
    <property type="match status" value="1"/>
</dbReference>
<sequence>MKFYLVIIGTEILNGRREDKHFTFVRDELAKYGHELFASFVIKDDKELIENTYTLIKNDKDAVMFSFGGIGSTPDDLTREIAAKVFRGSPLVMHKKFKQDIIEKFQEAAYPHRIHMAELPQDAELLFNPVNNMSGFSLDKKYFFVPGFPSMAHPMIKDVLRKHFSHAEKRYRLTLLADTSEESLITLMQQLPTEIELSSLPMFVEGRPKVELSLSATDKEALEHYFSLFKEELQKRNINYELN</sequence>
<dbReference type="SMART" id="SM00852">
    <property type="entry name" value="MoCF_biosynth"/>
    <property type="match status" value="1"/>
</dbReference>
<gene>
    <name evidence="2" type="ORF">MNB_SM-6-638</name>
</gene>
<dbReference type="EMBL" id="FPHK01000065">
    <property type="protein sequence ID" value="SFV62718.1"/>
    <property type="molecule type" value="Genomic_DNA"/>
</dbReference>
<dbReference type="CDD" id="cd00885">
    <property type="entry name" value="cinA"/>
    <property type="match status" value="1"/>
</dbReference>
<dbReference type="Pfam" id="PF00994">
    <property type="entry name" value="MoCF_biosynth"/>
    <property type="match status" value="1"/>
</dbReference>
<proteinExistence type="predicted"/>
<name>A0A1W1CA44_9ZZZZ</name>
<dbReference type="PANTHER" id="PTHR13939">
    <property type="entry name" value="NICOTINAMIDE-NUCLEOTIDE AMIDOHYDROLASE PNCC"/>
    <property type="match status" value="1"/>
</dbReference>
<accession>A0A1W1CA44</accession>
<dbReference type="PANTHER" id="PTHR13939:SF0">
    <property type="entry name" value="NMN AMIDOHYDROLASE-LIKE PROTEIN YFAY"/>
    <property type="match status" value="1"/>
</dbReference>
<organism evidence="2">
    <name type="scientific">hydrothermal vent metagenome</name>
    <dbReference type="NCBI Taxonomy" id="652676"/>
    <lineage>
        <taxon>unclassified sequences</taxon>
        <taxon>metagenomes</taxon>
        <taxon>ecological metagenomes</taxon>
    </lineage>
</organism>
<evidence type="ECO:0000313" key="2">
    <source>
        <dbReference type="EMBL" id="SFV62718.1"/>
    </source>
</evidence>
<dbReference type="InterPro" id="IPR050101">
    <property type="entry name" value="CinA"/>
</dbReference>
<protein>
    <submittedName>
        <fullName evidence="2">Molybdenum cofactor biosynthesis protein MoaB</fullName>
    </submittedName>
</protein>
<dbReference type="InterPro" id="IPR036425">
    <property type="entry name" value="MoaB/Mog-like_dom_sf"/>
</dbReference>
<feature type="domain" description="MoaB/Mog" evidence="1">
    <location>
        <begin position="4"/>
        <end position="167"/>
    </location>
</feature>
<dbReference type="InterPro" id="IPR001453">
    <property type="entry name" value="MoaB/Mog_dom"/>
</dbReference>